<dbReference type="Proteomes" id="UP000663882">
    <property type="component" value="Unassembled WGS sequence"/>
</dbReference>
<sequence length="135" mass="15524">MGYQSSWASPYDDGPLLDSLLNKTIKRKRHDKHSYINERHNNILNSKRLNSSTNENVLDDNIAIVVQINVKAVNNSIDRDISTIIIIGYLLKSYHYCSDAGCTHTENSTKMKNEKKQENFLLPVLVLSRYENNKL</sequence>
<protein>
    <submittedName>
        <fullName evidence="1">Uncharacterized protein</fullName>
    </submittedName>
</protein>
<accession>A0A815P8F0</accession>
<evidence type="ECO:0000313" key="3">
    <source>
        <dbReference type="Proteomes" id="UP000663882"/>
    </source>
</evidence>
<evidence type="ECO:0000313" key="2">
    <source>
        <dbReference type="EMBL" id="CAF4063422.1"/>
    </source>
</evidence>
<dbReference type="Proteomes" id="UP000663823">
    <property type="component" value="Unassembled WGS sequence"/>
</dbReference>
<gene>
    <name evidence="2" type="ORF">OTI717_LOCUS32260</name>
    <name evidence="1" type="ORF">RFH988_LOCUS36535</name>
</gene>
<dbReference type="AlphaFoldDB" id="A0A815P8F0"/>
<dbReference type="EMBL" id="CAJNOO010006368">
    <property type="protein sequence ID" value="CAF1445746.1"/>
    <property type="molecule type" value="Genomic_DNA"/>
</dbReference>
<dbReference type="OrthoDB" id="9997817at2759"/>
<organism evidence="1 3">
    <name type="scientific">Rotaria sordida</name>
    <dbReference type="NCBI Taxonomy" id="392033"/>
    <lineage>
        <taxon>Eukaryota</taxon>
        <taxon>Metazoa</taxon>
        <taxon>Spiralia</taxon>
        <taxon>Gnathifera</taxon>
        <taxon>Rotifera</taxon>
        <taxon>Eurotatoria</taxon>
        <taxon>Bdelloidea</taxon>
        <taxon>Philodinida</taxon>
        <taxon>Philodinidae</taxon>
        <taxon>Rotaria</taxon>
    </lineage>
</organism>
<proteinExistence type="predicted"/>
<name>A0A815P8F0_9BILA</name>
<reference evidence="1" key="1">
    <citation type="submission" date="2021-02" db="EMBL/GenBank/DDBJ databases">
        <authorList>
            <person name="Nowell W R."/>
        </authorList>
    </citation>
    <scope>NUCLEOTIDE SEQUENCE</scope>
</reference>
<evidence type="ECO:0000313" key="1">
    <source>
        <dbReference type="EMBL" id="CAF1445746.1"/>
    </source>
</evidence>
<dbReference type="EMBL" id="CAJOAX010009798">
    <property type="protein sequence ID" value="CAF4063422.1"/>
    <property type="molecule type" value="Genomic_DNA"/>
</dbReference>
<comment type="caution">
    <text evidence="1">The sequence shown here is derived from an EMBL/GenBank/DDBJ whole genome shotgun (WGS) entry which is preliminary data.</text>
</comment>